<reference evidence="12" key="1">
    <citation type="thesis" date="2020" institute="ProQuest LLC" country="789 East Eisenhower Parkway, Ann Arbor, MI, USA">
        <title>Comparative Genomics and Chromosome Evolution.</title>
        <authorList>
            <person name="Mudd A.B."/>
        </authorList>
    </citation>
    <scope>NUCLEOTIDE SEQUENCE</scope>
    <source>
        <strain evidence="12">237g6f4</strain>
        <tissue evidence="12">Blood</tissue>
    </source>
</reference>
<name>A0AAV7C2V7_ENGPU</name>
<feature type="chain" id="PRO_5043675469" description="Hexosyltransferase" evidence="11">
    <location>
        <begin position="22"/>
        <end position="348"/>
    </location>
</feature>
<accession>A0AAV7C2V7</accession>
<gene>
    <name evidence="12" type="ORF">GDO81_010802</name>
</gene>
<dbReference type="GO" id="GO:0000139">
    <property type="term" value="C:Golgi membrane"/>
    <property type="evidence" value="ECO:0007669"/>
    <property type="project" value="UniProtKB-SubCell"/>
</dbReference>
<evidence type="ECO:0000256" key="5">
    <source>
        <dbReference type="ARBA" id="ARBA00022692"/>
    </source>
</evidence>
<dbReference type="InterPro" id="IPR002659">
    <property type="entry name" value="Glyco_trans_31"/>
</dbReference>
<keyword evidence="6" id="KW-0735">Signal-anchor</keyword>
<keyword evidence="13" id="KW-1185">Reference proteome</keyword>
<evidence type="ECO:0000256" key="9">
    <source>
        <dbReference type="ARBA" id="ARBA00023136"/>
    </source>
</evidence>
<evidence type="ECO:0000256" key="8">
    <source>
        <dbReference type="ARBA" id="ARBA00023034"/>
    </source>
</evidence>
<dbReference type="Gene3D" id="3.90.550.50">
    <property type="match status" value="1"/>
</dbReference>
<dbReference type="Pfam" id="PF01762">
    <property type="entry name" value="Galactosyl_T"/>
    <property type="match status" value="1"/>
</dbReference>
<feature type="signal peptide" evidence="11">
    <location>
        <begin position="1"/>
        <end position="21"/>
    </location>
</feature>
<keyword evidence="5" id="KW-0812">Transmembrane</keyword>
<keyword evidence="9" id="KW-0472">Membrane</keyword>
<dbReference type="GO" id="GO:0016262">
    <property type="term" value="F:protein N-acetylglucosaminyltransferase activity"/>
    <property type="evidence" value="ECO:0007669"/>
    <property type="project" value="TreeGrafter"/>
</dbReference>
<evidence type="ECO:0000256" key="3">
    <source>
        <dbReference type="ARBA" id="ARBA00022676"/>
    </source>
</evidence>
<keyword evidence="3 10" id="KW-0328">Glycosyltransferase</keyword>
<comment type="similarity">
    <text evidence="2 10">Belongs to the glycosyltransferase 31 family.</text>
</comment>
<evidence type="ECO:0000256" key="1">
    <source>
        <dbReference type="ARBA" id="ARBA00004323"/>
    </source>
</evidence>
<dbReference type="Proteomes" id="UP000824782">
    <property type="component" value="Unassembled WGS sequence"/>
</dbReference>
<keyword evidence="4" id="KW-0808">Transferase</keyword>
<keyword evidence="7" id="KW-1133">Transmembrane helix</keyword>
<dbReference type="GO" id="GO:0030311">
    <property type="term" value="P:poly-N-acetyllactosamine biosynthetic process"/>
    <property type="evidence" value="ECO:0007669"/>
    <property type="project" value="TreeGrafter"/>
</dbReference>
<organism evidence="12 13">
    <name type="scientific">Engystomops pustulosus</name>
    <name type="common">Tungara frog</name>
    <name type="synonym">Physalaemus pustulosus</name>
    <dbReference type="NCBI Taxonomy" id="76066"/>
    <lineage>
        <taxon>Eukaryota</taxon>
        <taxon>Metazoa</taxon>
        <taxon>Chordata</taxon>
        <taxon>Craniata</taxon>
        <taxon>Vertebrata</taxon>
        <taxon>Euteleostomi</taxon>
        <taxon>Amphibia</taxon>
        <taxon>Batrachia</taxon>
        <taxon>Anura</taxon>
        <taxon>Neobatrachia</taxon>
        <taxon>Hyloidea</taxon>
        <taxon>Leptodactylidae</taxon>
        <taxon>Leiuperinae</taxon>
        <taxon>Engystomops</taxon>
    </lineage>
</organism>
<comment type="subcellular location">
    <subcellularLocation>
        <location evidence="1 10">Golgi apparatus membrane</location>
        <topology evidence="1 10">Single-pass type II membrane protein</topology>
    </subcellularLocation>
</comment>
<evidence type="ECO:0000256" key="6">
    <source>
        <dbReference type="ARBA" id="ARBA00022968"/>
    </source>
</evidence>
<evidence type="ECO:0000256" key="11">
    <source>
        <dbReference type="SAM" id="SignalP"/>
    </source>
</evidence>
<proteinExistence type="inferred from homology"/>
<protein>
    <recommendedName>
        <fullName evidence="10">Hexosyltransferase</fullName>
        <ecNumber evidence="10">2.4.1.-</ecNumber>
    </recommendedName>
</protein>
<keyword evidence="8 10" id="KW-0333">Golgi apparatus</keyword>
<evidence type="ECO:0000256" key="10">
    <source>
        <dbReference type="RuleBase" id="RU363063"/>
    </source>
</evidence>
<dbReference type="PANTHER" id="PTHR11214">
    <property type="entry name" value="BETA-1,3-N-ACETYLGLUCOSAMINYLTRANSFERASE"/>
    <property type="match status" value="1"/>
</dbReference>
<keyword evidence="11" id="KW-0732">Signal</keyword>
<dbReference type="PANTHER" id="PTHR11214:SF387">
    <property type="entry name" value="HEXOSYLTRANSFERASE"/>
    <property type="match status" value="1"/>
</dbReference>
<evidence type="ECO:0000313" key="13">
    <source>
        <dbReference type="Proteomes" id="UP000824782"/>
    </source>
</evidence>
<evidence type="ECO:0000256" key="7">
    <source>
        <dbReference type="ARBA" id="ARBA00022989"/>
    </source>
</evidence>
<dbReference type="EMBL" id="WNYA01000004">
    <property type="protein sequence ID" value="KAG8579304.1"/>
    <property type="molecule type" value="Genomic_DNA"/>
</dbReference>
<comment type="caution">
    <text evidence="12">The sequence shown here is derived from an EMBL/GenBank/DDBJ whole genome shotgun (WGS) entry which is preliminary data.</text>
</comment>
<evidence type="ECO:0000256" key="2">
    <source>
        <dbReference type="ARBA" id="ARBA00008661"/>
    </source>
</evidence>
<dbReference type="GO" id="GO:0006493">
    <property type="term" value="P:protein O-linked glycosylation"/>
    <property type="evidence" value="ECO:0007669"/>
    <property type="project" value="TreeGrafter"/>
</dbReference>
<dbReference type="EC" id="2.4.1.-" evidence="10"/>
<sequence>MKTHAVPLILLLAFLTGMFWSSMFTNQGTSSIQLTQVVHLENKSPSYILPPHRESVTLNDGVNEFHLNFSRLQEEFPYIQDYVCKVILTPDIYHEPSKSLIILAVKSRPASTSRRKALRQTWAREWQLGGYVLRPVFLIGDTNVSGQMELVKIESKEYGDILQWDLKEGYHSLPLKERCLLEYIVHNLSKVAFIYKGDDDMYVNPPVLVNLIETFGSNPWVLHGNVMAREGVTRSGRNIISKYLYPEPIYPNFLSGGGFIFSGPSARLLYEISLKMPVFPLDDVYFGFLTLAANLTLRHDGRFHVFGLGFEPCKYQKALLIHGMSPELLVERWQKVESANCSDKSFPK</sequence>
<dbReference type="AlphaFoldDB" id="A0AAV7C2V7"/>
<evidence type="ECO:0000313" key="12">
    <source>
        <dbReference type="EMBL" id="KAG8579304.1"/>
    </source>
</evidence>
<evidence type="ECO:0000256" key="4">
    <source>
        <dbReference type="ARBA" id="ARBA00022679"/>
    </source>
</evidence>